<dbReference type="InterPro" id="IPR057326">
    <property type="entry name" value="KR_dom"/>
</dbReference>
<dbReference type="InterPro" id="IPR014030">
    <property type="entry name" value="Ketoacyl_synth_N"/>
</dbReference>
<dbReference type="Pfam" id="PF14765">
    <property type="entry name" value="PS-DH"/>
    <property type="match status" value="1"/>
</dbReference>
<dbReference type="SUPFAM" id="SSF47336">
    <property type="entry name" value="ACP-like"/>
    <property type="match status" value="1"/>
</dbReference>
<comment type="caution">
    <text evidence="12">The sequence shown here is derived from an EMBL/GenBank/DDBJ whole genome shotgun (WGS) entry which is preliminary data.</text>
</comment>
<dbReference type="InterPro" id="IPR020841">
    <property type="entry name" value="PKS_Beta-ketoAc_synthase_dom"/>
</dbReference>
<name>A0A8H2ZQH9_9HELO</name>
<keyword evidence="13" id="KW-1185">Reference proteome</keyword>
<dbReference type="SUPFAM" id="SSF53901">
    <property type="entry name" value="Thiolase-like"/>
    <property type="match status" value="1"/>
</dbReference>
<dbReference type="PROSITE" id="PS52004">
    <property type="entry name" value="KS3_2"/>
    <property type="match status" value="1"/>
</dbReference>
<dbReference type="InterPro" id="IPR036736">
    <property type="entry name" value="ACP-like_sf"/>
</dbReference>
<evidence type="ECO:0000256" key="5">
    <source>
        <dbReference type="ARBA" id="ARBA00023002"/>
    </source>
</evidence>
<dbReference type="SMART" id="SM00825">
    <property type="entry name" value="PKS_KS"/>
    <property type="match status" value="1"/>
</dbReference>
<dbReference type="GO" id="GO:0004312">
    <property type="term" value="F:fatty acid synthase activity"/>
    <property type="evidence" value="ECO:0007669"/>
    <property type="project" value="TreeGrafter"/>
</dbReference>
<dbReference type="Gene3D" id="3.40.366.10">
    <property type="entry name" value="Malonyl-Coenzyme A Acyl Carrier Protein, domain 2"/>
    <property type="match status" value="1"/>
</dbReference>
<feature type="active site" description="Proton donor; for dehydratase activity" evidence="8">
    <location>
        <position position="1153"/>
    </location>
</feature>
<keyword evidence="7" id="KW-0012">Acyltransferase</keyword>
<dbReference type="Proteomes" id="UP000624404">
    <property type="component" value="Unassembled WGS sequence"/>
</dbReference>
<evidence type="ECO:0000259" key="11">
    <source>
        <dbReference type="PROSITE" id="PS52019"/>
    </source>
</evidence>
<sequence>MATSPIDILHTSMPPVLKAPNDTNGVADYKPKTNGFHSTTDADNKSFAHLYTNGETSNGVKCAPRAVAICGMAMRLPGGIRDSETFWDVLVNGKDTRGPIPPDRYNSDGFTDKMGKKGAIKTKFGYFLDEDLTALDTSFFTMSKKELERTDPQQRQILEVTREALENSGEIGYRGKSIGCYVGNFAEDWLQMSAKESQHSGGYIMTGHGDLMLANRVSYEYDLKGPSMVIKTGCSASLVGLHEACRALQNGDCTGAIVAGANMIMGPATTAAMTEEGILSPEGSCKTFDVAADGYARGDAVTAIYIKLLDDAIRDNNPVRAIIRNTGTNSDGKSQGLMTPNPKSQEALIRKVYEDALLNPSDTAFVECHGTGTPTGDPIEAGAVGNVFGTRGVYIGSVKPNVGHSEGASGMTSLIKAVLALEHDTIPPNIKFNNPNPKIQFEAKKLVVPVKAISWPKDRAKRISINSFGIGGSNAHVVLDGSTESSVTNHSHIQNGKNDHGAYIALLSANSQDSLHRYNESLEEYISQDSGDSLNLAYTLALHREHLPYRCFKLIGDGNSITETSASVKVPTTIPEIIMVFSGQGAQWPEMGKDILLKDNEFRKDIAKMDQILQSLIHPPSWTLDAELQAPPSSSQIHRAELAQPLCTAVQIALVRKLKRNGVEPGAVVGHSSGEIAAAYASGAISLAEAIISAYYRGFVTKEQKRIGGMGAVGLGVDAASKYLKDGVIIACDNSPSSVTLSGDVDTLDEVFATIRGDNPDVLARRLKVDMAYHSDHMKLLGSNYHKLLVDELQKQELTRQNPKTSFFSSVVEKEITNSAELGPEYWVANLTSMVRFNSAISRLQVERPNGLFLEVGPHSTLSGPLRQISAVGGSEFRYVPTMLRGKSCTDTFLSALGQLYQNGITVNWNTVVTTGKVLTNLPRYAWDHTGSFWYEPRVSKEWRFRQFGHHRLLGLRIPESSSLEPLWRNMLTIEDEPWLGDHRIRSDVVFPFAGYIAMAGEAVRQLTGIEAGYRVKHAVAQSALVIQESQSVEVLTSLRLVKLGDLTDSSWFEFRISSFNGSTWVKHCEGQIRACTEPVLPSRQIQNELLPRKIISSQWYQAMDKIGVVYGPNFQALQDVVSSTKENLAAAKIAHEDHNEDPAFLLHPVAIDNCLQLLLVALAKGIGRNFGDLRMPTIIEDLYISNGAAQMDAIAWSKGFEDLTVECIADGRLALQLKGLKLTPMDNERSSKDESHAAARLEWLPDFDMIDHAPLFTPPPSVALETRMQEEMTLLCILESAEIIKGVKPCQEHFSKFRDWLDLEIDRAKQGTYPLLEKESIAFVTLPSTTRKSMIEERYQKLLGLQKSSVAIGIKRIYDNMEAIFSGSRDTLDILMQDDVLTEIYNAVSFGKGDFFRLMAHTRPNLRILEVGAGTGGTTEMILRNLIRPGGHPPYSLYTFTDISAGFFTQGKERFSYAPNMDYKVFDISQSPIKQGFEAESYDVVLAPNVIHATPSLNETLMNLQLLLKPGGLLVLTELCAVVRTPNYIFGNFSGWWLGEEDGRPQEPYVSVERWDEELKRTGFSGVDTAVRDAEEPYHYCAAIVSRKLGREGEASDIGDVRPVTIICEDSQQELSQRLLEDIQPPGTTGTICQVEELPPADQDLIILVDLAKPFFECVTESRFSAFQAILNNHKSGRILWVTNLSQVKSKNPRSAQVIGIARSIRAESAIPFYTLEIDSNEPNFSSLVKDVLDKIRRCKDAEVLAPDKEYVVDEGVVKIGRYQTFSVDQDRLVQPSSIGSSVVKSLEISLPGSLDSLSWKQEAGSEIMESDKVEIENRAVGINFKDVLYAMGVLKTGTESAPLGLEVAGIVRRVGSAVSNLAVGDRVFAMPPDACFKTLVTVPQSLVARIPSNLSFEEAATMPIVYTTVIECLINIGMLEKGQSVLIHSAAGGVGHAAINVCRMLEAEIYCTVGNDDKVRYLMEKFDIPRHRIFNSRNDSFAKDLMLETDGRGVDLVLNSLSGELLHASWNCVAEFGKMIEIGKKDMLDFGKLQMNNFMQNRSYCCVDMTHLAQKKPQRAGAILRKCVELFEAGHIPPIRPISVFEASNVRDAFGQIKDGTHIGKVVVSIPQDTSRLEVAPRRMPLHLDGDASYLLTGGLGGLGKPIATWLVEHGARSLIFISRSAGKKVEDQEFFRELESSGCSVSTVAGFVESMEDVQKAIGLAPRRIAGVIHLAMILRDAPIASMNYSDWLAANAPKVTGAWNLHEGLKNQSLDFFILASSLVTIVEQPGQGNYSGANTFLEAFCQYRNSLSLPASVLNICPIEDVGFVAENAFAKKNMKAQGLYFLGESELLDFMELAVLRSLPASNQANNNSTPWINTSQLVMGLHSEGNLNDPNTRTNWRRDRRMGFYHNISEHILGEEDSSNELQTFLSKAADDPEILNEAQSARYLAREIGMKVYSFLMKPADDLDTSLSLTQIGLDSLMAIELRRWWKQTFGMEISVLEIMATGTLDALGVTAAESLKAKLSG</sequence>
<dbReference type="PROSITE" id="PS50075">
    <property type="entry name" value="CARRIER"/>
    <property type="match status" value="1"/>
</dbReference>
<dbReference type="SMART" id="SM00829">
    <property type="entry name" value="PKS_ER"/>
    <property type="match status" value="1"/>
</dbReference>
<feature type="active site" description="Proton acceptor; for dehydratase activity" evidence="8">
    <location>
        <position position="983"/>
    </location>
</feature>
<dbReference type="Pfam" id="PF08659">
    <property type="entry name" value="KR"/>
    <property type="match status" value="1"/>
</dbReference>
<dbReference type="GO" id="GO:0006633">
    <property type="term" value="P:fatty acid biosynthetic process"/>
    <property type="evidence" value="ECO:0007669"/>
    <property type="project" value="InterPro"/>
</dbReference>
<dbReference type="Pfam" id="PF02801">
    <property type="entry name" value="Ketoacyl-synt_C"/>
    <property type="match status" value="1"/>
</dbReference>
<dbReference type="InterPro" id="IPR018201">
    <property type="entry name" value="Ketoacyl_synth_AS"/>
</dbReference>
<evidence type="ECO:0000259" key="9">
    <source>
        <dbReference type="PROSITE" id="PS50075"/>
    </source>
</evidence>
<feature type="domain" description="Ketosynthase family 3 (KS3)" evidence="10">
    <location>
        <begin position="64"/>
        <end position="481"/>
    </location>
</feature>
<keyword evidence="4" id="KW-0521">NADP</keyword>
<evidence type="ECO:0000256" key="7">
    <source>
        <dbReference type="ARBA" id="ARBA00023315"/>
    </source>
</evidence>
<evidence type="ECO:0000256" key="8">
    <source>
        <dbReference type="PROSITE-ProRule" id="PRU01363"/>
    </source>
</evidence>
<dbReference type="Gene3D" id="3.40.50.720">
    <property type="entry name" value="NAD(P)-binding Rossmann-like Domain"/>
    <property type="match status" value="2"/>
</dbReference>
<dbReference type="InterPro" id="IPR011032">
    <property type="entry name" value="GroES-like_sf"/>
</dbReference>
<dbReference type="InterPro" id="IPR014031">
    <property type="entry name" value="Ketoacyl_synth_C"/>
</dbReference>
<keyword evidence="3" id="KW-0808">Transferase</keyword>
<dbReference type="PANTHER" id="PTHR43775">
    <property type="entry name" value="FATTY ACID SYNTHASE"/>
    <property type="match status" value="1"/>
</dbReference>
<dbReference type="SUPFAM" id="SSF52151">
    <property type="entry name" value="FabD/lysophospholipase-like"/>
    <property type="match status" value="1"/>
</dbReference>
<evidence type="ECO:0000256" key="2">
    <source>
        <dbReference type="ARBA" id="ARBA00022553"/>
    </source>
</evidence>
<keyword evidence="5" id="KW-0560">Oxidoreductase</keyword>
<dbReference type="InterPro" id="IPR049552">
    <property type="entry name" value="PKS_DH_N"/>
</dbReference>
<dbReference type="SUPFAM" id="SSF55048">
    <property type="entry name" value="Probable ACP-binding domain of malonyl-CoA ACP transacylase"/>
    <property type="match status" value="1"/>
</dbReference>
<dbReference type="SMART" id="SM00822">
    <property type="entry name" value="PKS_KR"/>
    <property type="match status" value="1"/>
</dbReference>
<feature type="domain" description="PKS/mFAS DH" evidence="11">
    <location>
        <begin position="951"/>
        <end position="1232"/>
    </location>
</feature>
<dbReference type="InterPro" id="IPR013968">
    <property type="entry name" value="PKS_KR"/>
</dbReference>
<dbReference type="Pfam" id="PF13602">
    <property type="entry name" value="ADH_zinc_N_2"/>
    <property type="match status" value="1"/>
</dbReference>
<dbReference type="Pfam" id="PF21089">
    <property type="entry name" value="PKS_DH_N"/>
    <property type="match status" value="1"/>
</dbReference>
<evidence type="ECO:0000256" key="3">
    <source>
        <dbReference type="ARBA" id="ARBA00022679"/>
    </source>
</evidence>
<dbReference type="Pfam" id="PF16197">
    <property type="entry name" value="KAsynt_C_assoc"/>
    <property type="match status" value="1"/>
</dbReference>
<dbReference type="InterPro" id="IPR020806">
    <property type="entry name" value="PKS_PP-bd"/>
</dbReference>
<dbReference type="Pfam" id="PF23114">
    <property type="entry name" value="NAD-bd_HRPKS_sdrA"/>
    <property type="match status" value="1"/>
</dbReference>
<dbReference type="OrthoDB" id="329835at2759"/>
<dbReference type="InterPro" id="IPR016035">
    <property type="entry name" value="Acyl_Trfase/lysoPLipase"/>
</dbReference>
<dbReference type="GO" id="GO:0016491">
    <property type="term" value="F:oxidoreductase activity"/>
    <property type="evidence" value="ECO:0007669"/>
    <property type="project" value="UniProtKB-KW"/>
</dbReference>
<evidence type="ECO:0000256" key="1">
    <source>
        <dbReference type="ARBA" id="ARBA00022450"/>
    </source>
</evidence>
<dbReference type="InterPro" id="IPR014043">
    <property type="entry name" value="Acyl_transferase_dom"/>
</dbReference>
<keyword evidence="6" id="KW-0511">Multifunctional enzyme</keyword>
<dbReference type="CDD" id="cd05195">
    <property type="entry name" value="enoyl_red"/>
    <property type="match status" value="1"/>
</dbReference>
<dbReference type="InterPro" id="IPR050091">
    <property type="entry name" value="PKS_NRPS_Biosynth_Enz"/>
</dbReference>
<evidence type="ECO:0000313" key="12">
    <source>
        <dbReference type="EMBL" id="CAD6442950.1"/>
    </source>
</evidence>
<dbReference type="Pfam" id="PF08240">
    <property type="entry name" value="ADH_N"/>
    <property type="match status" value="1"/>
</dbReference>
<dbReference type="InterPro" id="IPR020843">
    <property type="entry name" value="ER"/>
</dbReference>
<dbReference type="Pfam" id="PF00550">
    <property type="entry name" value="PP-binding"/>
    <property type="match status" value="1"/>
</dbReference>
<dbReference type="Gene3D" id="3.40.47.10">
    <property type="match status" value="1"/>
</dbReference>
<evidence type="ECO:0000256" key="6">
    <source>
        <dbReference type="ARBA" id="ARBA00023268"/>
    </source>
</evidence>
<accession>A0A8H2ZQH9</accession>
<dbReference type="InterPro" id="IPR013217">
    <property type="entry name" value="Methyltransf_12"/>
</dbReference>
<dbReference type="Gene3D" id="3.30.70.3290">
    <property type="match status" value="1"/>
</dbReference>
<evidence type="ECO:0000256" key="4">
    <source>
        <dbReference type="ARBA" id="ARBA00022857"/>
    </source>
</evidence>
<dbReference type="Pfam" id="PF08242">
    <property type="entry name" value="Methyltransf_12"/>
    <property type="match status" value="1"/>
</dbReference>
<dbReference type="Gene3D" id="3.90.180.10">
    <property type="entry name" value="Medium-chain alcohol dehydrogenases, catalytic domain"/>
    <property type="match status" value="1"/>
</dbReference>
<protein>
    <submittedName>
        <fullName evidence="12">Ef5550b9-d825-4e18-b75f-9984a2430b3d</fullName>
    </submittedName>
</protein>
<dbReference type="Gene3D" id="3.40.50.150">
    <property type="entry name" value="Vaccinia Virus protein VP39"/>
    <property type="match status" value="1"/>
</dbReference>
<dbReference type="SUPFAM" id="SSF53335">
    <property type="entry name" value="S-adenosyl-L-methionine-dependent methyltransferases"/>
    <property type="match status" value="1"/>
</dbReference>
<dbReference type="GO" id="GO:0004315">
    <property type="term" value="F:3-oxoacyl-[acyl-carrier-protein] synthase activity"/>
    <property type="evidence" value="ECO:0007669"/>
    <property type="project" value="InterPro"/>
</dbReference>
<reference evidence="12" key="1">
    <citation type="submission" date="2020-10" db="EMBL/GenBank/DDBJ databases">
        <authorList>
            <person name="Kusch S."/>
        </authorList>
    </citation>
    <scope>NUCLEOTIDE SEQUENCE</scope>
    <source>
        <strain evidence="12">SwB9</strain>
    </source>
</reference>
<feature type="region of interest" description="N-terminal hotdog fold" evidence="8">
    <location>
        <begin position="951"/>
        <end position="1080"/>
    </location>
</feature>
<dbReference type="SUPFAM" id="SSF50129">
    <property type="entry name" value="GroES-like"/>
    <property type="match status" value="1"/>
</dbReference>
<dbReference type="InterPro" id="IPR049900">
    <property type="entry name" value="PKS_mFAS_DH"/>
</dbReference>
<dbReference type="SMART" id="SM00827">
    <property type="entry name" value="PKS_AT"/>
    <property type="match status" value="1"/>
</dbReference>
<dbReference type="PROSITE" id="PS00606">
    <property type="entry name" value="KS3_1"/>
    <property type="match status" value="1"/>
</dbReference>
<keyword evidence="1" id="KW-0596">Phosphopantetheine</keyword>
<dbReference type="SMART" id="SM00823">
    <property type="entry name" value="PKS_PP"/>
    <property type="match status" value="1"/>
</dbReference>
<dbReference type="InterPro" id="IPR056501">
    <property type="entry name" value="NAD-bd_HRPKS_sdrA"/>
</dbReference>
<dbReference type="InterPro" id="IPR009081">
    <property type="entry name" value="PP-bd_ACP"/>
</dbReference>
<evidence type="ECO:0000313" key="13">
    <source>
        <dbReference type="Proteomes" id="UP000624404"/>
    </source>
</evidence>
<evidence type="ECO:0000259" key="10">
    <source>
        <dbReference type="PROSITE" id="PS52004"/>
    </source>
</evidence>
<dbReference type="InterPro" id="IPR001227">
    <property type="entry name" value="Ac_transferase_dom_sf"/>
</dbReference>
<dbReference type="Pfam" id="PF00698">
    <property type="entry name" value="Acyl_transf_1"/>
    <property type="match status" value="1"/>
</dbReference>
<dbReference type="CDD" id="cd02440">
    <property type="entry name" value="AdoMet_MTases"/>
    <property type="match status" value="1"/>
</dbReference>
<dbReference type="InterPro" id="IPR013154">
    <property type="entry name" value="ADH-like_N"/>
</dbReference>
<dbReference type="InterPro" id="IPR029063">
    <property type="entry name" value="SAM-dependent_MTases_sf"/>
</dbReference>
<keyword evidence="2" id="KW-0597">Phosphoprotein</keyword>
<dbReference type="InterPro" id="IPR042104">
    <property type="entry name" value="PKS_dehydratase_sf"/>
</dbReference>
<gene>
    <name evidence="12" type="ORF">SCLTRI_LOCUS2742</name>
</gene>
<dbReference type="InterPro" id="IPR049551">
    <property type="entry name" value="PKS_DH_C"/>
</dbReference>
<dbReference type="InterPro" id="IPR020807">
    <property type="entry name" value="PKS_DH"/>
</dbReference>
<dbReference type="CDD" id="cd00833">
    <property type="entry name" value="PKS"/>
    <property type="match status" value="1"/>
</dbReference>
<dbReference type="GO" id="GO:0031177">
    <property type="term" value="F:phosphopantetheine binding"/>
    <property type="evidence" value="ECO:0007669"/>
    <property type="project" value="InterPro"/>
</dbReference>
<dbReference type="Gene3D" id="1.10.1200.10">
    <property type="entry name" value="ACP-like"/>
    <property type="match status" value="1"/>
</dbReference>
<dbReference type="PROSITE" id="PS52019">
    <property type="entry name" value="PKS_MFAS_DH"/>
    <property type="match status" value="1"/>
</dbReference>
<dbReference type="GO" id="GO:0044550">
    <property type="term" value="P:secondary metabolite biosynthetic process"/>
    <property type="evidence" value="ECO:0007669"/>
    <property type="project" value="TreeGrafter"/>
</dbReference>
<dbReference type="InterPro" id="IPR032821">
    <property type="entry name" value="PKS_assoc"/>
</dbReference>
<dbReference type="InterPro" id="IPR036291">
    <property type="entry name" value="NAD(P)-bd_dom_sf"/>
</dbReference>
<dbReference type="InterPro" id="IPR016036">
    <property type="entry name" value="Malonyl_transacylase_ACP-bd"/>
</dbReference>
<dbReference type="SMART" id="SM00826">
    <property type="entry name" value="PKS_DH"/>
    <property type="match status" value="1"/>
</dbReference>
<organism evidence="12 13">
    <name type="scientific">Sclerotinia trifoliorum</name>
    <dbReference type="NCBI Taxonomy" id="28548"/>
    <lineage>
        <taxon>Eukaryota</taxon>
        <taxon>Fungi</taxon>
        <taxon>Dikarya</taxon>
        <taxon>Ascomycota</taxon>
        <taxon>Pezizomycotina</taxon>
        <taxon>Leotiomycetes</taxon>
        <taxon>Helotiales</taxon>
        <taxon>Sclerotiniaceae</taxon>
        <taxon>Sclerotinia</taxon>
    </lineage>
</organism>
<dbReference type="Pfam" id="PF00109">
    <property type="entry name" value="ketoacyl-synt"/>
    <property type="match status" value="1"/>
</dbReference>
<dbReference type="InterPro" id="IPR016039">
    <property type="entry name" value="Thiolase-like"/>
</dbReference>
<dbReference type="SUPFAM" id="SSF51735">
    <property type="entry name" value="NAD(P)-binding Rossmann-fold domains"/>
    <property type="match status" value="2"/>
</dbReference>
<proteinExistence type="predicted"/>
<dbReference type="Gene3D" id="3.10.129.110">
    <property type="entry name" value="Polyketide synthase dehydratase"/>
    <property type="match status" value="1"/>
</dbReference>
<feature type="region of interest" description="C-terminal hotdog fold" evidence="8">
    <location>
        <begin position="1092"/>
        <end position="1232"/>
    </location>
</feature>
<feature type="domain" description="Carrier" evidence="9">
    <location>
        <begin position="2431"/>
        <end position="2508"/>
    </location>
</feature>
<dbReference type="EMBL" id="CAJHIA010000009">
    <property type="protein sequence ID" value="CAD6442950.1"/>
    <property type="molecule type" value="Genomic_DNA"/>
</dbReference>
<dbReference type="PANTHER" id="PTHR43775:SF28">
    <property type="entry name" value="SYNTHASE, PUTATIVE-RELATED"/>
    <property type="match status" value="1"/>
</dbReference>